<dbReference type="Gene3D" id="1.10.3730.20">
    <property type="match status" value="1"/>
</dbReference>
<evidence type="ECO:0000313" key="9">
    <source>
        <dbReference type="EMBL" id="CAA9377887.1"/>
    </source>
</evidence>
<dbReference type="InterPro" id="IPR037185">
    <property type="entry name" value="EmrE-like"/>
</dbReference>
<feature type="transmembrane region" description="Helical" evidence="7">
    <location>
        <begin position="97"/>
        <end position="117"/>
    </location>
</feature>
<dbReference type="InterPro" id="IPR000620">
    <property type="entry name" value="EamA_dom"/>
</dbReference>
<feature type="transmembrane region" description="Helical" evidence="7">
    <location>
        <begin position="42"/>
        <end position="59"/>
    </location>
</feature>
<gene>
    <name evidence="9" type="ORF">AVDCRST_MAG47-1916</name>
</gene>
<evidence type="ECO:0000259" key="8">
    <source>
        <dbReference type="Pfam" id="PF00892"/>
    </source>
</evidence>
<evidence type="ECO:0000256" key="1">
    <source>
        <dbReference type="ARBA" id="ARBA00004651"/>
    </source>
</evidence>
<dbReference type="GO" id="GO:0005886">
    <property type="term" value="C:plasma membrane"/>
    <property type="evidence" value="ECO:0007669"/>
    <property type="project" value="UniProtKB-SubCell"/>
</dbReference>
<keyword evidence="3" id="KW-1003">Cell membrane</keyword>
<feature type="domain" description="EamA" evidence="8">
    <location>
        <begin position="12"/>
        <end position="143"/>
    </location>
</feature>
<proteinExistence type="inferred from homology"/>
<evidence type="ECO:0000256" key="2">
    <source>
        <dbReference type="ARBA" id="ARBA00007362"/>
    </source>
</evidence>
<feature type="transmembrane region" description="Helical" evidence="7">
    <location>
        <begin position="256"/>
        <end position="278"/>
    </location>
</feature>
<feature type="transmembrane region" description="Helical" evidence="7">
    <location>
        <begin position="129"/>
        <end position="149"/>
    </location>
</feature>
<feature type="transmembrane region" description="Helical" evidence="7">
    <location>
        <begin position="218"/>
        <end position="244"/>
    </location>
</feature>
<dbReference type="AlphaFoldDB" id="A0A6J4N5D2"/>
<evidence type="ECO:0000256" key="5">
    <source>
        <dbReference type="ARBA" id="ARBA00022989"/>
    </source>
</evidence>
<dbReference type="PANTHER" id="PTHR42920">
    <property type="entry name" value="OS03G0707200 PROTEIN-RELATED"/>
    <property type="match status" value="1"/>
</dbReference>
<protein>
    <recommendedName>
        <fullName evidence="8">EamA domain-containing protein</fullName>
    </recommendedName>
</protein>
<evidence type="ECO:0000256" key="6">
    <source>
        <dbReference type="ARBA" id="ARBA00023136"/>
    </source>
</evidence>
<comment type="subcellular location">
    <subcellularLocation>
        <location evidence="1">Cell membrane</location>
        <topology evidence="1">Multi-pass membrane protein</topology>
    </subcellularLocation>
</comment>
<feature type="transmembrane region" description="Helical" evidence="7">
    <location>
        <begin position="71"/>
        <end position="91"/>
    </location>
</feature>
<keyword evidence="6 7" id="KW-0472">Membrane</keyword>
<feature type="transmembrane region" description="Helical" evidence="7">
    <location>
        <begin position="187"/>
        <end position="206"/>
    </location>
</feature>
<feature type="transmembrane region" description="Helical" evidence="7">
    <location>
        <begin position="155"/>
        <end position="175"/>
    </location>
</feature>
<reference evidence="9" key="1">
    <citation type="submission" date="2020-02" db="EMBL/GenBank/DDBJ databases">
        <authorList>
            <person name="Meier V. D."/>
        </authorList>
    </citation>
    <scope>NUCLEOTIDE SEQUENCE</scope>
    <source>
        <strain evidence="9">AVDCRST_MAG47</strain>
    </source>
</reference>
<keyword evidence="4 7" id="KW-0812">Transmembrane</keyword>
<evidence type="ECO:0000256" key="7">
    <source>
        <dbReference type="SAM" id="Phobius"/>
    </source>
</evidence>
<feature type="transmembrane region" description="Helical" evidence="7">
    <location>
        <begin position="284"/>
        <end position="302"/>
    </location>
</feature>
<keyword evidence="5 7" id="KW-1133">Transmembrane helix</keyword>
<dbReference type="EMBL" id="CADCUK010000127">
    <property type="protein sequence ID" value="CAA9377887.1"/>
    <property type="molecule type" value="Genomic_DNA"/>
</dbReference>
<name>A0A6J4N5D2_9ACTN</name>
<dbReference type="SUPFAM" id="SSF103481">
    <property type="entry name" value="Multidrug resistance efflux transporter EmrE"/>
    <property type="match status" value="2"/>
</dbReference>
<dbReference type="Pfam" id="PF00892">
    <property type="entry name" value="EamA"/>
    <property type="match status" value="2"/>
</dbReference>
<sequence>MSHRRPGLGFALVGLGATLFIINAGVSRVVLRAGVTPAELTTTRITGTALVLLVAAALLDRSALRPPRGTLALLLLVHGIVGVAALQWTYFVAIERLPVGLALLLEYQAPLLVVLWVRFVQHEVVRRRVWLGLALALLGLAMATGILGGELAFDPVGLLAGLAAAVCFATYFLVGEHGVAELAPLRVMLWAFGIATVAMNVVSPVWDFPTELLERDAALLGTFAAVVLPLALLVGWVVILGTLAPFGVEIVALRHLSAATVTMIAMLEPVGVALLGWLWFGEDLGLVATLGCALVLAGILAAQTGRAPHPLPEPPHLAGP</sequence>
<evidence type="ECO:0000256" key="4">
    <source>
        <dbReference type="ARBA" id="ARBA00022692"/>
    </source>
</evidence>
<comment type="similarity">
    <text evidence="2">Belongs to the EamA transporter family.</text>
</comment>
<feature type="domain" description="EamA" evidence="8">
    <location>
        <begin position="157"/>
        <end position="300"/>
    </location>
</feature>
<accession>A0A6J4N5D2</accession>
<organism evidence="9">
    <name type="scientific">uncultured Nocardioidaceae bacterium</name>
    <dbReference type="NCBI Taxonomy" id="253824"/>
    <lineage>
        <taxon>Bacteria</taxon>
        <taxon>Bacillati</taxon>
        <taxon>Actinomycetota</taxon>
        <taxon>Actinomycetes</taxon>
        <taxon>Propionibacteriales</taxon>
        <taxon>Nocardioidaceae</taxon>
        <taxon>environmental samples</taxon>
    </lineage>
</organism>
<evidence type="ECO:0000256" key="3">
    <source>
        <dbReference type="ARBA" id="ARBA00022475"/>
    </source>
</evidence>
<dbReference type="InterPro" id="IPR051258">
    <property type="entry name" value="Diverse_Substrate_Transporter"/>
</dbReference>
<dbReference type="PANTHER" id="PTHR42920:SF11">
    <property type="entry name" value="INNER MEMBRANE PROTEIN YTFF"/>
    <property type="match status" value="1"/>
</dbReference>